<gene>
    <name evidence="1" type="ORF">EWM64_g6175</name>
</gene>
<protein>
    <submittedName>
        <fullName evidence="1">Uncharacterized protein</fullName>
    </submittedName>
</protein>
<accession>A0A4Y9ZUV1</accession>
<sequence>MKDLLCVLYLLPQELKTFNAKASDVPALTNATLMAEFFRFESVQKWILMVLTTCAERAVGNDDHQILKAADLDVIYQVAARCESETLLVALENYWIFLIQRNVKASNPASAIALAERFGRRRFKGRAYYEYLVQLWPGSMEECQLSPEQVAILARGFYSLCVAWGEIRRGPEIKCFAKRQYRGKERVLSTAPADVLGRLRLMRGALLDEKETEIYGLLPSYSRMDILQAVGRAIRKVEDSLPSHFE</sequence>
<proteinExistence type="predicted"/>
<dbReference type="AlphaFoldDB" id="A0A4Y9ZUV1"/>
<reference evidence="1 2" key="1">
    <citation type="submission" date="2019-02" db="EMBL/GenBank/DDBJ databases">
        <title>Genome sequencing of the rare red list fungi Hericium alpestre (H. flagellum).</title>
        <authorList>
            <person name="Buettner E."/>
            <person name="Kellner H."/>
        </authorList>
    </citation>
    <scope>NUCLEOTIDE SEQUENCE [LARGE SCALE GENOMIC DNA]</scope>
    <source>
        <strain evidence="1 2">DSM 108284</strain>
    </source>
</reference>
<dbReference type="Proteomes" id="UP000298061">
    <property type="component" value="Unassembled WGS sequence"/>
</dbReference>
<keyword evidence="2" id="KW-1185">Reference proteome</keyword>
<comment type="caution">
    <text evidence="1">The sequence shown here is derived from an EMBL/GenBank/DDBJ whole genome shotgun (WGS) entry which is preliminary data.</text>
</comment>
<dbReference type="OrthoDB" id="2886395at2759"/>
<organism evidence="1 2">
    <name type="scientific">Hericium alpestre</name>
    <dbReference type="NCBI Taxonomy" id="135208"/>
    <lineage>
        <taxon>Eukaryota</taxon>
        <taxon>Fungi</taxon>
        <taxon>Dikarya</taxon>
        <taxon>Basidiomycota</taxon>
        <taxon>Agaricomycotina</taxon>
        <taxon>Agaricomycetes</taxon>
        <taxon>Russulales</taxon>
        <taxon>Hericiaceae</taxon>
        <taxon>Hericium</taxon>
    </lineage>
</organism>
<evidence type="ECO:0000313" key="2">
    <source>
        <dbReference type="Proteomes" id="UP000298061"/>
    </source>
</evidence>
<evidence type="ECO:0000313" key="1">
    <source>
        <dbReference type="EMBL" id="TFY77837.1"/>
    </source>
</evidence>
<name>A0A4Y9ZUV1_9AGAM</name>
<dbReference type="EMBL" id="SFCI01000811">
    <property type="protein sequence ID" value="TFY77837.1"/>
    <property type="molecule type" value="Genomic_DNA"/>
</dbReference>